<keyword evidence="4" id="KW-1185">Reference proteome</keyword>
<evidence type="ECO:0000313" key="4">
    <source>
        <dbReference type="Proteomes" id="UP001283361"/>
    </source>
</evidence>
<dbReference type="InterPro" id="IPR001888">
    <property type="entry name" value="Transposase_1"/>
</dbReference>
<comment type="caution">
    <text evidence="3">The sequence shown here is derived from an EMBL/GenBank/DDBJ whole genome shotgun (WGS) entry which is preliminary data.</text>
</comment>
<feature type="domain" description="Mos1 transposase HTH" evidence="2">
    <location>
        <begin position="17"/>
        <end position="58"/>
    </location>
</feature>
<dbReference type="Gene3D" id="1.10.10.1450">
    <property type="match status" value="1"/>
</dbReference>
<dbReference type="PANTHER" id="PTHR46060:SF1">
    <property type="entry name" value="MARINER MOS1 TRANSPOSASE-LIKE PROTEIN"/>
    <property type="match status" value="1"/>
</dbReference>
<name>A0AAE1A6N4_9GAST</name>
<dbReference type="Gene3D" id="3.30.420.10">
    <property type="entry name" value="Ribonuclease H-like superfamily/Ribonuclease H"/>
    <property type="match status" value="1"/>
</dbReference>
<feature type="region of interest" description="Disordered" evidence="1">
    <location>
        <begin position="62"/>
        <end position="82"/>
    </location>
</feature>
<proteinExistence type="predicted"/>
<evidence type="ECO:0000313" key="3">
    <source>
        <dbReference type="EMBL" id="KAK3782288.1"/>
    </source>
</evidence>
<protein>
    <recommendedName>
        <fullName evidence="2">Mos1 transposase HTH domain-containing protein</fullName>
    </recommendedName>
</protein>
<evidence type="ECO:0000256" key="1">
    <source>
        <dbReference type="SAM" id="MobiDB-lite"/>
    </source>
</evidence>
<organism evidence="3 4">
    <name type="scientific">Elysia crispata</name>
    <name type="common">lettuce slug</name>
    <dbReference type="NCBI Taxonomy" id="231223"/>
    <lineage>
        <taxon>Eukaryota</taxon>
        <taxon>Metazoa</taxon>
        <taxon>Spiralia</taxon>
        <taxon>Lophotrochozoa</taxon>
        <taxon>Mollusca</taxon>
        <taxon>Gastropoda</taxon>
        <taxon>Heterobranchia</taxon>
        <taxon>Euthyneura</taxon>
        <taxon>Panpulmonata</taxon>
        <taxon>Sacoglossa</taxon>
        <taxon>Placobranchoidea</taxon>
        <taxon>Plakobranchidae</taxon>
        <taxon>Elysia</taxon>
    </lineage>
</organism>
<evidence type="ECO:0000259" key="2">
    <source>
        <dbReference type="Pfam" id="PF17906"/>
    </source>
</evidence>
<gene>
    <name evidence="3" type="ORF">RRG08_046399</name>
</gene>
<accession>A0AAE1A6N4</accession>
<sequence>MAGIIESSPAHQNFSRYDIRVIIKFSVILGKDASCIHKDLVTVLRENAPSIQTVRKWVKAVSEGRDDMEDEPRPGRPETACGDANISKVLVSLSDDRRKTCEEVSTETSMSRAPVFRVLTNKLNNNKKFSKWVPHLLIDGQKESRVNFSRNFLRRFQTEQNDFLGRIITGDETWVYSWDPETKRQSAEWRGFDEPRPEKVRRKQWSLKVMHMIFFDMNGVILRWPVPIGTTINAHTTRRCCMTNSDLPFERNDPGCWSQASCFTTTMRQSIRPGQ</sequence>
<dbReference type="InterPro" id="IPR036397">
    <property type="entry name" value="RNaseH_sf"/>
</dbReference>
<dbReference type="Pfam" id="PF17906">
    <property type="entry name" value="HTH_48"/>
    <property type="match status" value="1"/>
</dbReference>
<reference evidence="3" key="1">
    <citation type="journal article" date="2023" name="G3 (Bethesda)">
        <title>A reference genome for the long-term kleptoplast-retaining sea slug Elysia crispata morphotype clarki.</title>
        <authorList>
            <person name="Eastman K.E."/>
            <person name="Pendleton A.L."/>
            <person name="Shaikh M.A."/>
            <person name="Suttiyut T."/>
            <person name="Ogas R."/>
            <person name="Tomko P."/>
            <person name="Gavelis G."/>
            <person name="Widhalm J.R."/>
            <person name="Wisecaver J.H."/>
        </authorList>
    </citation>
    <scope>NUCLEOTIDE SEQUENCE</scope>
    <source>
        <strain evidence="3">ECLA1</strain>
    </source>
</reference>
<dbReference type="EMBL" id="JAWDGP010002520">
    <property type="protein sequence ID" value="KAK3782288.1"/>
    <property type="molecule type" value="Genomic_DNA"/>
</dbReference>
<dbReference type="PANTHER" id="PTHR46060">
    <property type="entry name" value="MARINER MOS1 TRANSPOSASE-LIKE PROTEIN"/>
    <property type="match status" value="1"/>
</dbReference>
<dbReference type="Proteomes" id="UP001283361">
    <property type="component" value="Unassembled WGS sequence"/>
</dbReference>
<dbReference type="InterPro" id="IPR052709">
    <property type="entry name" value="Transposase-MT_Hybrid"/>
</dbReference>
<dbReference type="AlphaFoldDB" id="A0AAE1A6N4"/>
<dbReference type="InterPro" id="IPR041426">
    <property type="entry name" value="Mos1_HTH"/>
</dbReference>
<dbReference type="Pfam" id="PF01359">
    <property type="entry name" value="Transposase_1"/>
    <property type="match status" value="1"/>
</dbReference>
<dbReference type="GO" id="GO:0003676">
    <property type="term" value="F:nucleic acid binding"/>
    <property type="evidence" value="ECO:0007669"/>
    <property type="project" value="InterPro"/>
</dbReference>